<dbReference type="Pfam" id="PF09752">
    <property type="entry name" value="ABHD18"/>
    <property type="match status" value="1"/>
</dbReference>
<protein>
    <recommendedName>
        <fullName evidence="3">Protein ABHD18</fullName>
    </recommendedName>
</protein>
<accession>A0AA38HM96</accession>
<dbReference type="Proteomes" id="UP001168821">
    <property type="component" value="Unassembled WGS sequence"/>
</dbReference>
<dbReference type="PANTHER" id="PTHR13617:SF14">
    <property type="entry name" value="PROTEIN ABHD18"/>
    <property type="match status" value="1"/>
</dbReference>
<sequence>MPVSRLDVIYRKILLTKFFTKGWGSADGLLQLFKFRKVVANRNSCYELVPKDYPIEIINAQKRPGFQIIEGRFWTPFKMYLPTLLVPEIQQVFFQMMVPSKWPCPNYRPMCIHLAGTGDHYFWRRRNLMAKPLLQAGIGSIILENPYYGHRKPKDQLRSSLHFVSDIFVMGGCLILESIALLNWLERMGFGPLGVSGISMGGHMASLAASNWPKPLVLVPCLSWSTASSVFTEGVMSESIDWDMLQEQLFSNTLYCDTLSKSCKIIDSPFACTLSRIPEYGLDSLIGDKFADGYITPYEMMTMLDSSNCPAITYKHSSQNMKVESGEYSSLNLSIFKTNKRTLNMRKRDKDAIWFMRGMMDEFTHLKNFSVPFDPSLIIAVCAKSDGYVPRVGISKLEEIWPGVTIKYVDTGHVGAYIWHRKLFRECIIDAFEKAKKVVQPPGPYFEI</sequence>
<dbReference type="AlphaFoldDB" id="A0AA38HM96"/>
<comment type="caution">
    <text evidence="1">The sequence shown here is derived from an EMBL/GenBank/DDBJ whole genome shotgun (WGS) entry which is preliminary data.</text>
</comment>
<organism evidence="1 2">
    <name type="scientific">Zophobas morio</name>
    <dbReference type="NCBI Taxonomy" id="2755281"/>
    <lineage>
        <taxon>Eukaryota</taxon>
        <taxon>Metazoa</taxon>
        <taxon>Ecdysozoa</taxon>
        <taxon>Arthropoda</taxon>
        <taxon>Hexapoda</taxon>
        <taxon>Insecta</taxon>
        <taxon>Pterygota</taxon>
        <taxon>Neoptera</taxon>
        <taxon>Endopterygota</taxon>
        <taxon>Coleoptera</taxon>
        <taxon>Polyphaga</taxon>
        <taxon>Cucujiformia</taxon>
        <taxon>Tenebrionidae</taxon>
        <taxon>Zophobas</taxon>
    </lineage>
</organism>
<reference evidence="1" key="1">
    <citation type="journal article" date="2023" name="G3 (Bethesda)">
        <title>Whole genome assemblies of Zophobas morio and Tenebrio molitor.</title>
        <authorList>
            <person name="Kaur S."/>
            <person name="Stinson S.A."/>
            <person name="diCenzo G.C."/>
        </authorList>
    </citation>
    <scope>NUCLEOTIDE SEQUENCE</scope>
    <source>
        <strain evidence="1">QUZm001</strain>
    </source>
</reference>
<name>A0AA38HM96_9CUCU</name>
<dbReference type="Gene3D" id="3.40.50.1820">
    <property type="entry name" value="alpha/beta hydrolase"/>
    <property type="match status" value="1"/>
</dbReference>
<evidence type="ECO:0000313" key="1">
    <source>
        <dbReference type="EMBL" id="KAJ3639763.1"/>
    </source>
</evidence>
<keyword evidence="2" id="KW-1185">Reference proteome</keyword>
<dbReference type="PANTHER" id="PTHR13617">
    <property type="entry name" value="PROTEIN ABHD18"/>
    <property type="match status" value="1"/>
</dbReference>
<dbReference type="SUPFAM" id="SSF53474">
    <property type="entry name" value="alpha/beta-Hydrolases"/>
    <property type="match status" value="1"/>
</dbReference>
<evidence type="ECO:0000313" key="2">
    <source>
        <dbReference type="Proteomes" id="UP001168821"/>
    </source>
</evidence>
<evidence type="ECO:0008006" key="3">
    <source>
        <dbReference type="Google" id="ProtNLM"/>
    </source>
</evidence>
<gene>
    <name evidence="1" type="ORF">Zmor_003103</name>
</gene>
<dbReference type="InterPro" id="IPR029058">
    <property type="entry name" value="AB_hydrolase_fold"/>
</dbReference>
<dbReference type="InterPro" id="IPR019149">
    <property type="entry name" value="ABHD18"/>
</dbReference>
<proteinExistence type="predicted"/>
<dbReference type="EMBL" id="JALNTZ010000010">
    <property type="protein sequence ID" value="KAJ3639763.1"/>
    <property type="molecule type" value="Genomic_DNA"/>
</dbReference>